<protein>
    <recommendedName>
        <fullName evidence="4">Polymorphic outer membrane protein</fullName>
    </recommendedName>
</protein>
<dbReference type="SMART" id="SM00710">
    <property type="entry name" value="PbH1"/>
    <property type="match status" value="9"/>
</dbReference>
<feature type="signal peptide" evidence="1">
    <location>
        <begin position="1"/>
        <end position="28"/>
    </location>
</feature>
<sequence>MRKFSTVLIGAASVAALFAITACKELFANIEEDFSYWASEPVITGFTAASSAQTSPAGVQCVPSATDAVITLTVRNPKNFSFVMPGTGAPADIVRFASGIHDASGTKAPEAGTDYTLSQSGQSTLTLTYKPAFLKRYEQSRANIGASITLYSTDGRKFNQTYSFDLEANTPPPDPAPVEASAANKIALFKTCTPEGGKHYYVLCFKVDGLPGENVPANVPLHSDLTHVYVSKNGGTETACPVMLNSGDFVITNPLNTAFIAKTDAAPLSNAEADALSGSPQPDTVPLGPWVLYLKTDVPVGGVTAKYGIRLFDGKFYSARAEQTIGKRELPAPKVFADSTMNNTADSGVYTEKGATDASGNNDLNGGGATIGGVLPDGSDVAHAIPVYSAYGNAVKLTIKKPDGTDYPAGVTVTGSAEKDSGDSVPGSASFTAGQSAVVTLPSPADGGGVAVYKVVFKATGEGFDDSTTRTLYYKVRREVKAVSGLNRQMWHILKKAIEYTSAGGTVVVNGEIKATNAPDNYDEITINKNLTIRGNNKTFDILNANTTDGSKPGHRIFSVNFGTLTLKNLTLKGGICPSGAGGGIYISNNSSSCKMTDTDIKNCTVSGGNKLGGAVYVRIDGSLIVESGCVISGNTAPDGKGAAVYLESGGTFNIAGDAQINEANDVFLEKNADVPYVPSKNAKLTVTAPLTGTHIVARITPDDYTAGIAAVNASGVDISAYANRFKITDQNPTTPWKLIHNGTDLVLKQVTTVIPSGSNAWKTLKNAIEASTVEDGDEFVIQGAITATSATGDHGAISVTKKITVKGAGSTPTLDADTRSRIFTVENGGELTLENLTLKKGKADGTQDADKYGGGILVKEGCEAKLKNCTVKACAAAEKGGGICSFGKLTLDGSTIGGASASDGNKAKNGGGIFLTGSDAACTMTGGKISYNEARRTDSERPDGGGIYIEQSASFTMKSGEISNNKSENSNSIVAYGGGVYVKGQAGGTSASFTLENGTIKNNTAYFGGGVVLNNGGIFNMQGGTIEGNHATNGGGVGVQGIMKMAGGTISGNTASGHGKGVYVSTSQRVIEMSGSAKIDTDNDVYLDGMSSSNAKITVDGTLNPLGGIAARITPKNYSETPPVQVLTGSEVGSEHGKFTVTPKGNEYWTVDSNGYLTNNKTVIFNNITKDQIEAAIKAADPSMIYNEGDKIDHMALDGKLVLYMTGKRDYGIMHVTEVNNGGGGYIKFNYKTFRTYNSDVLQNSGKVVNGGTSFDLDSGGSGSSGNDFSLKNTGQKRFKVLDNAKFYILPN</sequence>
<dbReference type="InterPro" id="IPR006626">
    <property type="entry name" value="PbH1"/>
</dbReference>
<dbReference type="InterPro" id="IPR011050">
    <property type="entry name" value="Pectin_lyase_fold/virulence"/>
</dbReference>
<evidence type="ECO:0008006" key="4">
    <source>
        <dbReference type="Google" id="ProtNLM"/>
    </source>
</evidence>
<reference evidence="2 3" key="1">
    <citation type="submission" date="2013-08" db="EMBL/GenBank/DDBJ databases">
        <authorList>
            <person name="Weinstock G."/>
            <person name="Sodergren E."/>
            <person name="Wylie T."/>
            <person name="Fulton L."/>
            <person name="Fulton R."/>
            <person name="Fronick C."/>
            <person name="O'Laughlin M."/>
            <person name="Godfrey J."/>
            <person name="Miner T."/>
            <person name="Herter B."/>
            <person name="Appelbaum E."/>
            <person name="Cordes M."/>
            <person name="Lek S."/>
            <person name="Wollam A."/>
            <person name="Pepin K.H."/>
            <person name="Palsikar V.B."/>
            <person name="Mitreva M."/>
            <person name="Wilson R.K."/>
        </authorList>
    </citation>
    <scope>NUCLEOTIDE SEQUENCE [LARGE SCALE GENOMIC DNA]</scope>
    <source>
        <strain evidence="2 3">ATCC 700332</strain>
    </source>
</reference>
<accession>A0ABN0P0M7</accession>
<dbReference type="SUPFAM" id="SSF51126">
    <property type="entry name" value="Pectin lyase-like"/>
    <property type="match status" value="2"/>
</dbReference>
<feature type="chain" id="PRO_5046691631" description="Polymorphic outer membrane protein" evidence="1">
    <location>
        <begin position="29"/>
        <end position="1293"/>
    </location>
</feature>
<keyword evidence="3" id="KW-1185">Reference proteome</keyword>
<dbReference type="Gene3D" id="2.160.20.20">
    <property type="match status" value="1"/>
</dbReference>
<comment type="caution">
    <text evidence="2">The sequence shown here is derived from an EMBL/GenBank/DDBJ whole genome shotgun (WGS) entry which is preliminary data.</text>
</comment>
<dbReference type="RefSeq" id="WP_021686394.1">
    <property type="nucleotide sequence ID" value="NZ_KI260556.1"/>
</dbReference>
<evidence type="ECO:0000313" key="2">
    <source>
        <dbReference type="EMBL" id="ERJ93973.1"/>
    </source>
</evidence>
<keyword evidence="1" id="KW-0732">Signal</keyword>
<dbReference type="Proteomes" id="UP000016649">
    <property type="component" value="Unassembled WGS sequence"/>
</dbReference>
<gene>
    <name evidence="2" type="ORF">HMPREF9193_00545</name>
</gene>
<proteinExistence type="predicted"/>
<name>A0ABN0P0M7_TRELE</name>
<evidence type="ECO:0000313" key="3">
    <source>
        <dbReference type="Proteomes" id="UP000016649"/>
    </source>
</evidence>
<dbReference type="PROSITE" id="PS51257">
    <property type="entry name" value="PROKAR_LIPOPROTEIN"/>
    <property type="match status" value="1"/>
</dbReference>
<evidence type="ECO:0000256" key="1">
    <source>
        <dbReference type="SAM" id="SignalP"/>
    </source>
</evidence>
<dbReference type="EMBL" id="AWVH01000011">
    <property type="protein sequence ID" value="ERJ93973.1"/>
    <property type="molecule type" value="Genomic_DNA"/>
</dbReference>
<organism evidence="2 3">
    <name type="scientific">Treponema lecithinolyticum ATCC 700332</name>
    <dbReference type="NCBI Taxonomy" id="1321815"/>
    <lineage>
        <taxon>Bacteria</taxon>
        <taxon>Pseudomonadati</taxon>
        <taxon>Spirochaetota</taxon>
        <taxon>Spirochaetia</taxon>
        <taxon>Spirochaetales</taxon>
        <taxon>Treponemataceae</taxon>
        <taxon>Treponema</taxon>
    </lineage>
</organism>
<dbReference type="InterPro" id="IPR012332">
    <property type="entry name" value="Autotransporter_pectin_lyase_C"/>
</dbReference>